<protein>
    <submittedName>
        <fullName evidence="2">Nuclear transport factor 2 family protein</fullName>
    </submittedName>
</protein>
<feature type="domain" description="SnoaL-like" evidence="1">
    <location>
        <begin position="7"/>
        <end position="127"/>
    </location>
</feature>
<organism evidence="2 3">
    <name type="scientific">[Mycobacterium] kokjensenii</name>
    <dbReference type="NCBI Taxonomy" id="3064287"/>
    <lineage>
        <taxon>Bacteria</taxon>
        <taxon>Bacillati</taxon>
        <taxon>Actinomycetota</taxon>
        <taxon>Actinomycetes</taxon>
        <taxon>Mycobacteriales</taxon>
        <taxon>Mycobacteriaceae</taxon>
        <taxon>Mycolicibacter</taxon>
    </lineage>
</organism>
<dbReference type="RefSeq" id="WP_308473892.1">
    <property type="nucleotide sequence ID" value="NZ_OY726394.1"/>
</dbReference>
<dbReference type="Proteomes" id="UP001190336">
    <property type="component" value="Chromosome"/>
</dbReference>
<accession>A0ABM9LRE5</accession>
<dbReference type="InterPro" id="IPR032710">
    <property type="entry name" value="NTF2-like_dom_sf"/>
</dbReference>
<sequence>MNVPASTDDRLDIAALLHRYARAVDGKDWALYRSVFTEDAVIDYSSAGAICATRDEVADWLAAGFDAIPMSMHYITNIEILDFAGDSAQVRAMFYNPMQLPGMTDLSYCGGYYHHDLVRTGDGWRSRGLREENLWFTNPPASGR</sequence>
<evidence type="ECO:0000313" key="2">
    <source>
        <dbReference type="EMBL" id="CAJ1503442.1"/>
    </source>
</evidence>
<reference evidence="2 3" key="1">
    <citation type="submission" date="2023-08" db="EMBL/GenBank/DDBJ databases">
        <authorList>
            <person name="Folkvardsen B D."/>
            <person name="Norman A."/>
        </authorList>
    </citation>
    <scope>NUCLEOTIDE SEQUENCE [LARGE SCALE GENOMIC DNA]</scope>
    <source>
        <strain evidence="2 3">Mu0083</strain>
    </source>
</reference>
<dbReference type="SUPFAM" id="SSF54427">
    <property type="entry name" value="NTF2-like"/>
    <property type="match status" value="1"/>
</dbReference>
<dbReference type="InterPro" id="IPR037401">
    <property type="entry name" value="SnoaL-like"/>
</dbReference>
<proteinExistence type="predicted"/>
<keyword evidence="3" id="KW-1185">Reference proteome</keyword>
<name>A0ABM9LRE5_9MYCO</name>
<gene>
    <name evidence="2" type="ORF">MU0083_003186</name>
</gene>
<evidence type="ECO:0000259" key="1">
    <source>
        <dbReference type="Pfam" id="PF13577"/>
    </source>
</evidence>
<dbReference type="EMBL" id="OY726394">
    <property type="protein sequence ID" value="CAJ1503442.1"/>
    <property type="molecule type" value="Genomic_DNA"/>
</dbReference>
<dbReference type="CDD" id="cd00531">
    <property type="entry name" value="NTF2_like"/>
    <property type="match status" value="1"/>
</dbReference>
<evidence type="ECO:0000313" key="3">
    <source>
        <dbReference type="Proteomes" id="UP001190336"/>
    </source>
</evidence>
<dbReference type="Gene3D" id="3.10.450.50">
    <property type="match status" value="1"/>
</dbReference>
<dbReference type="Pfam" id="PF13577">
    <property type="entry name" value="SnoaL_4"/>
    <property type="match status" value="1"/>
</dbReference>